<evidence type="ECO:0000313" key="3">
    <source>
        <dbReference type="EMBL" id="OHT11289.1"/>
    </source>
</evidence>
<evidence type="ECO:0000256" key="1">
    <source>
        <dbReference type="ARBA" id="ARBA00022737"/>
    </source>
</evidence>
<sequence length="353" mass="38255">MFAAGNNSRNQLFTDSNAHTSDKVPCVLPPKGMTIDAKKIVDFSTGSNFSVYVTSDGAAFAVGDDHDFCIGTQNRTLYTQPTEVKFDECKEKFVGVHCGSYYTMYLTENGSLIYCSYNSSNYTPCVHKLDAKAVYVTGGLLKPIALDENGDIYIFRTSPNRPPKKYHLPEPVYDICGCDNVFTAGFIVAVTITGKVYSNGSYSNESKEFSPVESLNDIKIVRVFGCHRHCLALTEDGEILVMGANVSGQHGNNNTDNTNTFSQVKHLAVEKIVSAAVGYAHSAFVTAEGKLFTCGSNEFGQLGHSAIGTDVKVPTPAQVDGKVTHVWAGAYSTAALVDVEPPKHRGKELILKK</sequence>
<dbReference type="VEuPathDB" id="TrichDB:TRFO_19406"/>
<organism evidence="3 4">
    <name type="scientific">Tritrichomonas foetus</name>
    <dbReference type="NCBI Taxonomy" id="1144522"/>
    <lineage>
        <taxon>Eukaryota</taxon>
        <taxon>Metamonada</taxon>
        <taxon>Parabasalia</taxon>
        <taxon>Tritrichomonadida</taxon>
        <taxon>Tritrichomonadidae</taxon>
        <taxon>Tritrichomonas</taxon>
    </lineage>
</organism>
<dbReference type="InterPro" id="IPR009091">
    <property type="entry name" value="RCC1/BLIP-II"/>
</dbReference>
<evidence type="ECO:0000313" key="4">
    <source>
        <dbReference type="Proteomes" id="UP000179807"/>
    </source>
</evidence>
<protein>
    <recommendedName>
        <fullName evidence="5">Regulator of chromosome condensation</fullName>
    </recommendedName>
</protein>
<dbReference type="Pfam" id="PF00415">
    <property type="entry name" value="RCC1"/>
    <property type="match status" value="3"/>
</dbReference>
<feature type="repeat" description="RCC1" evidence="2">
    <location>
        <begin position="57"/>
        <end position="109"/>
    </location>
</feature>
<dbReference type="InterPro" id="IPR051210">
    <property type="entry name" value="Ub_ligase/GEF_domain"/>
</dbReference>
<keyword evidence="4" id="KW-1185">Reference proteome</keyword>
<evidence type="ECO:0000256" key="2">
    <source>
        <dbReference type="PROSITE-ProRule" id="PRU00235"/>
    </source>
</evidence>
<dbReference type="PROSITE" id="PS50012">
    <property type="entry name" value="RCC1_3"/>
    <property type="match status" value="3"/>
</dbReference>
<dbReference type="Proteomes" id="UP000179807">
    <property type="component" value="Unassembled WGS sequence"/>
</dbReference>
<feature type="repeat" description="RCC1" evidence="2">
    <location>
        <begin position="237"/>
        <end position="288"/>
    </location>
</feature>
<dbReference type="AlphaFoldDB" id="A0A1J4KIW6"/>
<dbReference type="EMBL" id="MLAK01000592">
    <property type="protein sequence ID" value="OHT11289.1"/>
    <property type="molecule type" value="Genomic_DNA"/>
</dbReference>
<proteinExistence type="predicted"/>
<reference evidence="3" key="1">
    <citation type="submission" date="2016-10" db="EMBL/GenBank/DDBJ databases">
        <authorList>
            <person name="Benchimol M."/>
            <person name="Almeida L.G."/>
            <person name="Vasconcelos A.T."/>
            <person name="Perreira-Neves A."/>
            <person name="Rosa I.A."/>
            <person name="Tasca T."/>
            <person name="Bogo M.R."/>
            <person name="de Souza W."/>
        </authorList>
    </citation>
    <scope>NUCLEOTIDE SEQUENCE [LARGE SCALE GENOMIC DNA]</scope>
    <source>
        <strain evidence="3">K</strain>
    </source>
</reference>
<dbReference type="InterPro" id="IPR000408">
    <property type="entry name" value="Reg_chr_condens"/>
</dbReference>
<dbReference type="SUPFAM" id="SSF50985">
    <property type="entry name" value="RCC1/BLIP-II"/>
    <property type="match status" value="2"/>
</dbReference>
<dbReference type="OrthoDB" id="239701at2759"/>
<feature type="repeat" description="RCC1" evidence="2">
    <location>
        <begin position="289"/>
        <end position="339"/>
    </location>
</feature>
<dbReference type="PANTHER" id="PTHR22870:SF360">
    <property type="entry name" value="ULTRAVIOLET-B RECEPTOR UVR8"/>
    <property type="match status" value="1"/>
</dbReference>
<evidence type="ECO:0008006" key="5">
    <source>
        <dbReference type="Google" id="ProtNLM"/>
    </source>
</evidence>
<comment type="caution">
    <text evidence="3">The sequence shown here is derived from an EMBL/GenBank/DDBJ whole genome shotgun (WGS) entry which is preliminary data.</text>
</comment>
<accession>A0A1J4KIW6</accession>
<dbReference type="Gene3D" id="2.130.10.30">
    <property type="entry name" value="Regulator of chromosome condensation 1/beta-lactamase-inhibitor protein II"/>
    <property type="match status" value="2"/>
</dbReference>
<keyword evidence="1" id="KW-0677">Repeat</keyword>
<name>A0A1J4KIW6_9EUKA</name>
<dbReference type="GeneID" id="94835477"/>
<gene>
    <name evidence="3" type="ORF">TRFO_19406</name>
</gene>
<dbReference type="RefSeq" id="XP_068364425.1">
    <property type="nucleotide sequence ID" value="XM_068500773.1"/>
</dbReference>
<dbReference type="PANTHER" id="PTHR22870">
    <property type="entry name" value="REGULATOR OF CHROMOSOME CONDENSATION"/>
    <property type="match status" value="1"/>
</dbReference>